<dbReference type="RefSeq" id="WP_153549253.1">
    <property type="nucleotide sequence ID" value="NZ_WIXK01000014.1"/>
</dbReference>
<dbReference type="Proteomes" id="UP000436694">
    <property type="component" value="Unassembled WGS sequence"/>
</dbReference>
<dbReference type="EMBL" id="WIXK01000014">
    <property type="protein sequence ID" value="MQY44360.1"/>
    <property type="molecule type" value="Genomic_DNA"/>
</dbReference>
<reference evidence="1 2" key="1">
    <citation type="submission" date="2019-10" db="EMBL/GenBank/DDBJ databases">
        <title>Epibacterium sp. nov., isolated from seawater.</title>
        <authorList>
            <person name="Zhang X."/>
            <person name="Li N."/>
        </authorList>
    </citation>
    <scope>NUCLEOTIDE SEQUENCE [LARGE SCALE GENOMIC DNA]</scope>
    <source>
        <strain evidence="1 2">SM1969</strain>
    </source>
</reference>
<dbReference type="AlphaFoldDB" id="A0A844ANS0"/>
<protein>
    <submittedName>
        <fullName evidence="1">Uncharacterized protein</fullName>
    </submittedName>
</protein>
<evidence type="ECO:0000313" key="2">
    <source>
        <dbReference type="Proteomes" id="UP000436694"/>
    </source>
</evidence>
<comment type="caution">
    <text evidence="1">The sequence shown here is derived from an EMBL/GenBank/DDBJ whole genome shotgun (WGS) entry which is preliminary data.</text>
</comment>
<proteinExistence type="predicted"/>
<gene>
    <name evidence="1" type="ORF">GG681_17075</name>
</gene>
<accession>A0A844ANS0</accession>
<evidence type="ECO:0000313" key="1">
    <source>
        <dbReference type="EMBL" id="MQY44360.1"/>
    </source>
</evidence>
<name>A0A844ANS0_9RHOB</name>
<organism evidence="1 2">
    <name type="scientific">Tritonibacter aquimaris</name>
    <dbReference type="NCBI Taxonomy" id="2663379"/>
    <lineage>
        <taxon>Bacteria</taxon>
        <taxon>Pseudomonadati</taxon>
        <taxon>Pseudomonadota</taxon>
        <taxon>Alphaproteobacteria</taxon>
        <taxon>Rhodobacterales</taxon>
        <taxon>Paracoccaceae</taxon>
        <taxon>Tritonibacter</taxon>
    </lineage>
</organism>
<keyword evidence="2" id="KW-1185">Reference proteome</keyword>
<sequence>MFEQTLEELAFNCLRVGRQLANACEQADISVPDEMVRDFHHLMERLHEGEILCIKELQSLEELCVLIRDAMNRLRPGFGDQEFSRFSDAHDIMDRELRHLHHAMVCYVELVYQHSLVQDRLTAIRWMRFKERQARSSVN</sequence>